<keyword evidence="1" id="KW-0880">Kelch repeat</keyword>
<dbReference type="InterPro" id="IPR015915">
    <property type="entry name" value="Kelch-typ_b-propeller"/>
</dbReference>
<keyword evidence="2" id="KW-0677">Repeat</keyword>
<comment type="caution">
    <text evidence="3">The sequence shown here is derived from an EMBL/GenBank/DDBJ whole genome shotgun (WGS) entry which is preliminary data.</text>
</comment>
<dbReference type="Pfam" id="PF24681">
    <property type="entry name" value="Kelch_KLHDC2_KLHL20_DRC7"/>
    <property type="match status" value="1"/>
</dbReference>
<evidence type="ECO:0000313" key="4">
    <source>
        <dbReference type="Proteomes" id="UP000324629"/>
    </source>
</evidence>
<organism evidence="3 4">
    <name type="scientific">Paragonimus westermani</name>
    <dbReference type="NCBI Taxonomy" id="34504"/>
    <lineage>
        <taxon>Eukaryota</taxon>
        <taxon>Metazoa</taxon>
        <taxon>Spiralia</taxon>
        <taxon>Lophotrochozoa</taxon>
        <taxon>Platyhelminthes</taxon>
        <taxon>Trematoda</taxon>
        <taxon>Digenea</taxon>
        <taxon>Plagiorchiida</taxon>
        <taxon>Troglotremata</taxon>
        <taxon>Troglotrematidae</taxon>
        <taxon>Paragonimus</taxon>
    </lineage>
</organism>
<proteinExistence type="predicted"/>
<dbReference type="Proteomes" id="UP000324629">
    <property type="component" value="Unassembled WGS sequence"/>
</dbReference>
<dbReference type="PANTHER" id="PTHR46228">
    <property type="entry name" value="KELCH DOMAIN-CONTAINING PROTEIN"/>
    <property type="match status" value="1"/>
</dbReference>
<protein>
    <recommendedName>
        <fullName evidence="5">Kelch domain-containing protein 2</fullName>
    </recommendedName>
</protein>
<evidence type="ECO:0008006" key="5">
    <source>
        <dbReference type="Google" id="ProtNLM"/>
    </source>
</evidence>
<evidence type="ECO:0000256" key="2">
    <source>
        <dbReference type="ARBA" id="ARBA00022737"/>
    </source>
</evidence>
<name>A0A5J4NXG3_9TREM</name>
<sequence length="874" mass="98516">MNWHSNTRWWHGVNDAVHPLCRSAHASVAHGRYIYVLNGYTSTEDEMCLFDRVGLTRFDTLTNSVHFLPVHWDYASVKRHGCSPPFLNTSGVSVAIRPGTPQSPACIYAFAGFSLLDGFHTNILVCYELPNDPSPIGENLLVQVQPPCCRARVVSGHGLLTYILSHTAGSQVSELVLYTTLRGLQRRLRSRPRWHARAPQLCRRQPSPRDKLCMEYWCGRLYAFGGYGPKFRPPSYWPLKVLQWPFLHETGTANEWFPCEQDRGWNSQLLIYDLSENQWILVTGDQTKGQPPSARAAHQSAIYADRGWLFIFGGRGPPTPSQSVSLHDIRDAHGTGRLNDLYCLNLPLLEWTRVTTPLDLPDVSDSLWPCGRSWMGMALMEAPTSDTSDCIMRGNRSVSAEQSVNMKPAVRLFIVGGFSNSNEALSDAYFIQVSSCMTHEKFEARVLATTEQAADFHCGVTALSFTPPTIVDGFQCPTEPVVLDEALLKLEYQSNHQMVLHTNQKLTDCICAAQNCFMDTDTSYHSLIYNQLILHPQTVPTAPAVKFTQPFFHVSRLHTDLTVFLLCNFCLYDVCLHSGDQQLNSVDPLRLANELDSLCFRLLNIIQPVVQVLSHLIRLFVRFMLPWEPVMMVLRETGAWLPRCVQHQLLQQLSSEFAAAPTEQCIDLILSTQATLDKLCVLMPVNQIHIPTPFYKHVVNTDEQLSHQIQHTILSLLLWAGRSPLGATTQDLDVLPRAVGVPSSLIMACRPSPRFWHTVTYALDGCFYVIGGSTAEIFHRPVECYRLIEPINLTDACLRQLVTCIFDHCLGHVRNDRLTSVTRCRNFPKPACSSSGYVLEYRQPKGQKCVCLLCTQLRMLTNPSIDAKLSKWLM</sequence>
<reference evidence="3 4" key="1">
    <citation type="journal article" date="2019" name="Gigascience">
        <title>Whole-genome sequence of the oriental lung fluke Paragonimus westermani.</title>
        <authorList>
            <person name="Oey H."/>
            <person name="Zakrzewski M."/>
            <person name="Narain K."/>
            <person name="Devi K.R."/>
            <person name="Agatsuma T."/>
            <person name="Nawaratna S."/>
            <person name="Gobert G.N."/>
            <person name="Jones M.K."/>
            <person name="Ragan M.A."/>
            <person name="McManus D.P."/>
            <person name="Krause L."/>
        </authorList>
    </citation>
    <scope>NUCLEOTIDE SEQUENCE [LARGE SCALE GENOMIC DNA]</scope>
    <source>
        <strain evidence="3 4">IND2009</strain>
    </source>
</reference>
<dbReference type="EMBL" id="QNGE01000499">
    <property type="protein sequence ID" value="KAA3680229.1"/>
    <property type="molecule type" value="Genomic_DNA"/>
</dbReference>
<dbReference type="Gene3D" id="2.120.10.80">
    <property type="entry name" value="Kelch-type beta propeller"/>
    <property type="match status" value="1"/>
</dbReference>
<evidence type="ECO:0000256" key="1">
    <source>
        <dbReference type="ARBA" id="ARBA00022441"/>
    </source>
</evidence>
<dbReference type="PANTHER" id="PTHR46228:SF2">
    <property type="entry name" value="KELCH REPEAT PROTEIN (AFU_ORTHOLOGUE AFUA_4G14350)"/>
    <property type="match status" value="1"/>
</dbReference>
<accession>A0A5J4NXG3</accession>
<evidence type="ECO:0000313" key="3">
    <source>
        <dbReference type="EMBL" id="KAA3680229.1"/>
    </source>
</evidence>
<gene>
    <name evidence="3" type="ORF">DEA37_0009056</name>
</gene>
<dbReference type="SUPFAM" id="SSF117281">
    <property type="entry name" value="Kelch motif"/>
    <property type="match status" value="2"/>
</dbReference>
<dbReference type="AlphaFoldDB" id="A0A5J4NXG3"/>
<keyword evidence="4" id="KW-1185">Reference proteome</keyword>